<dbReference type="AlphaFoldDB" id="A0AAV9VSW3"/>
<protein>
    <submittedName>
        <fullName evidence="3">Uncharacterized protein</fullName>
    </submittedName>
</protein>
<organism evidence="3 4">
    <name type="scientific">Arthrobotrys musiformis</name>
    <dbReference type="NCBI Taxonomy" id="47236"/>
    <lineage>
        <taxon>Eukaryota</taxon>
        <taxon>Fungi</taxon>
        <taxon>Dikarya</taxon>
        <taxon>Ascomycota</taxon>
        <taxon>Pezizomycotina</taxon>
        <taxon>Orbiliomycetes</taxon>
        <taxon>Orbiliales</taxon>
        <taxon>Orbiliaceae</taxon>
        <taxon>Arthrobotrys</taxon>
    </lineage>
</organism>
<keyword evidence="4" id="KW-1185">Reference proteome</keyword>
<evidence type="ECO:0000256" key="2">
    <source>
        <dbReference type="SAM" id="SignalP"/>
    </source>
</evidence>
<name>A0AAV9VSW3_9PEZI</name>
<evidence type="ECO:0000256" key="1">
    <source>
        <dbReference type="SAM" id="MobiDB-lite"/>
    </source>
</evidence>
<feature type="compositionally biased region" description="Polar residues" evidence="1">
    <location>
        <begin position="337"/>
        <end position="372"/>
    </location>
</feature>
<dbReference type="EMBL" id="JAVHJL010000013">
    <property type="protein sequence ID" value="KAK6495292.1"/>
    <property type="molecule type" value="Genomic_DNA"/>
</dbReference>
<sequence>MIMTPTPASKRTHASSLTFTYLLFITTLLSPHVHGYWDNFSFGNGKWFMRVRENVGNVQRDGRTDVYDCHTTNTRNTRDPALDGAIVWNRPGEPAILALAFYADTMCGNSVYAPNKGRPLAVMVMDKKRLRGMHIANFKRLDDVIPPALISTKRTVTVQAVRVAEEVQVGGFLRGIPPRELVNSIVWWDVQEKRHVLRNGVSWANGVLYEGINEARDVYKLLREVVERATNADGNTQHGNSDYLMMIVNEAAGMGQRNMELLLPGYDANVDYTLETDDDYGRPIHEFGGETLGPVLTSGRLGGVALRNEEPAVGRRVEIQGMNLFQPAPEPGPGPQDTINRASEPGQVQSQPVPTVDSLSVQNNPSAASSKDSLFDNDDIPEDLRRALQQVEREVEAHDPVGLIARLDIPIDQLTAAFNAAPNKKTWLDNMENKEKVNMRILLVVKDWYAEYEERRQGLPPGTLTRPNAWAGLDIDTANLFPDLRRVFDQTVDKKMWYALMESRQKWNMRALRAAREIYEDWLETERDSVRAYHGSGTEEQNWDAFSEGTLPAGNNNAQEWDEVTPPPEEDDVVLQQGQQNAAIDEEVVQIEPVEGLQSVSADVPVDFTNTDSFFATALSPTFVIPDEINWDAPIPESSNREVARSSSIAIEPEVDQAPAVDTEIQQPQSQPEPQEIPRPQENPNRGTLRLQTQGIDPTNPLLINDLFKYFDPESDAFNDILSFNPRLIQEIRKDPAGVLKIPYFGMRHYVPPVPDFDFEDEALLDTPSEEFSGTLIGSDEDLGFEEGDVEERAGQVIPAAEQILEEVIEQVPEQVLDAASIIEPAGGILRQSTIEEEIPEPANILQPESAITDLQIQSTEPLLGGLPASEVLEQLQEPSSPSEEEEEEEEQPQPRRSTRYNGQQPPPRQPPKYEPSFTPKPIPRRRRKVTNMADVIEDVPAVQVTTNNDKEPALRRIEYWNRPLENRRDRNTLIKSRGSNRDATQRI</sequence>
<feature type="signal peptide" evidence="2">
    <location>
        <begin position="1"/>
        <end position="35"/>
    </location>
</feature>
<evidence type="ECO:0000313" key="4">
    <source>
        <dbReference type="Proteomes" id="UP001370758"/>
    </source>
</evidence>
<reference evidence="3 4" key="1">
    <citation type="submission" date="2023-08" db="EMBL/GenBank/DDBJ databases">
        <authorList>
            <person name="Palmer J.M."/>
        </authorList>
    </citation>
    <scope>NUCLEOTIDE SEQUENCE [LARGE SCALE GENOMIC DNA]</scope>
    <source>
        <strain evidence="3 4">TWF481</strain>
    </source>
</reference>
<gene>
    <name evidence="3" type="ORF">TWF481_003318</name>
</gene>
<feature type="chain" id="PRO_5043709892" evidence="2">
    <location>
        <begin position="36"/>
        <end position="988"/>
    </location>
</feature>
<feature type="compositionally biased region" description="Basic and acidic residues" evidence="1">
    <location>
        <begin position="963"/>
        <end position="973"/>
    </location>
</feature>
<feature type="compositionally biased region" description="Acidic residues" evidence="1">
    <location>
        <begin position="883"/>
        <end position="892"/>
    </location>
</feature>
<accession>A0AAV9VSW3</accession>
<proteinExistence type="predicted"/>
<feature type="region of interest" description="Disordered" evidence="1">
    <location>
        <begin position="875"/>
        <end position="935"/>
    </location>
</feature>
<dbReference type="Proteomes" id="UP001370758">
    <property type="component" value="Unassembled WGS sequence"/>
</dbReference>
<feature type="compositionally biased region" description="Low complexity" evidence="1">
    <location>
        <begin position="664"/>
        <end position="685"/>
    </location>
</feature>
<feature type="compositionally biased region" description="Pro residues" evidence="1">
    <location>
        <begin position="905"/>
        <end position="922"/>
    </location>
</feature>
<feature type="region of interest" description="Disordered" evidence="1">
    <location>
        <begin position="325"/>
        <end position="378"/>
    </location>
</feature>
<comment type="caution">
    <text evidence="3">The sequence shown here is derived from an EMBL/GenBank/DDBJ whole genome shotgun (WGS) entry which is preliminary data.</text>
</comment>
<feature type="region of interest" description="Disordered" evidence="1">
    <location>
        <begin position="657"/>
        <end position="696"/>
    </location>
</feature>
<feature type="region of interest" description="Disordered" evidence="1">
    <location>
        <begin position="963"/>
        <end position="988"/>
    </location>
</feature>
<keyword evidence="2" id="KW-0732">Signal</keyword>
<evidence type="ECO:0000313" key="3">
    <source>
        <dbReference type="EMBL" id="KAK6495292.1"/>
    </source>
</evidence>